<dbReference type="RefSeq" id="WP_066334357.1">
    <property type="nucleotide sequence ID" value="NZ_LWSG01000023.1"/>
</dbReference>
<evidence type="ECO:0000256" key="8">
    <source>
        <dbReference type="ARBA" id="ARBA00022827"/>
    </source>
</evidence>
<accession>A0A179SV55</accession>
<dbReference type="GO" id="GO:0005737">
    <property type="term" value="C:cytoplasm"/>
    <property type="evidence" value="ECO:0007669"/>
    <property type="project" value="UniProtKB-SubCell"/>
</dbReference>
<comment type="subcellular location">
    <subcellularLocation>
        <location evidence="13">Cytoplasm</location>
    </subcellularLocation>
</comment>
<dbReference type="EC" id="1.4.3.16" evidence="4 11"/>
<name>A0A179SV55_9BACI</name>
<keyword evidence="6 13" id="KW-0285">Flavoprotein</keyword>
<dbReference type="InterPro" id="IPR027477">
    <property type="entry name" value="Succ_DH/fumarate_Rdtase_cat_sf"/>
</dbReference>
<evidence type="ECO:0000313" key="16">
    <source>
        <dbReference type="EMBL" id="OAS84940.1"/>
    </source>
</evidence>
<keyword evidence="17" id="KW-1185">Reference proteome</keyword>
<evidence type="ECO:0000256" key="7">
    <source>
        <dbReference type="ARBA" id="ARBA00022642"/>
    </source>
</evidence>
<evidence type="ECO:0000256" key="3">
    <source>
        <dbReference type="ARBA" id="ARBA00008562"/>
    </source>
</evidence>
<dbReference type="GO" id="GO:0033765">
    <property type="term" value="F:steroid dehydrogenase activity, acting on the CH-CH group of donors"/>
    <property type="evidence" value="ECO:0007669"/>
    <property type="project" value="UniProtKB-ARBA"/>
</dbReference>
<sequence length="517" mass="57264">MPQTDVIIIGSGIAALSAAYHLRHKQVTIITKSSWKKSNSMLAQGGIAAAVHTKDSWKNHYEDTLVAGCYHNDSKNVEHLVQDGPTEILEWCQRGMTFDCDLNGQFLLGKEGAHSQHRIIHAGGDATGREVTQFLYQTILPMVTLIENEMATDLIVKNSSCLGVATKSANGKMKRYLASKIIIASGGCGAVYGHTSNADIITGDGIAMAYRAGAKIADMEFIQFHPTMLNINGRCVGLVSEAVRGEGALLINQNGETFMGKIHPQGDLAPRDVVSRAIYYEMKKGNDVFLDISNISNFSTRFPTISKLCEQYGINLDEGMIPVAPGMHFLMGGIQTNDKGETNILNLFAVGEAACTGVHGANRLASNSLLEGLVFGKRVANHLLSLPFEQPDRSVDVFTNTTAADEFIELPTKKQIQEIMTNYVGIQRTEAELTFAVNWFTFYQNQFTFWVFNVKNFTTEQIEIINMLTIGWLISTSAFNRTESRGGHYRLDFPETNDKYWRQKQLIRMKDEMYAGV</sequence>
<feature type="domain" description="Fumarate reductase/succinate dehydrogenase flavoprotein-like C-terminal" evidence="15">
    <location>
        <begin position="414"/>
        <end position="510"/>
    </location>
</feature>
<comment type="catalytic activity">
    <reaction evidence="10">
        <text>L-aspartate + O2 = iminosuccinate + H2O2</text>
        <dbReference type="Rhea" id="RHEA:25876"/>
        <dbReference type="ChEBI" id="CHEBI:15379"/>
        <dbReference type="ChEBI" id="CHEBI:16240"/>
        <dbReference type="ChEBI" id="CHEBI:29991"/>
        <dbReference type="ChEBI" id="CHEBI:77875"/>
        <dbReference type="EC" id="1.4.3.16"/>
    </reaction>
    <physiologicalReaction direction="left-to-right" evidence="10">
        <dbReference type="Rhea" id="RHEA:25877"/>
    </physiologicalReaction>
</comment>
<evidence type="ECO:0000313" key="17">
    <source>
        <dbReference type="Proteomes" id="UP000078534"/>
    </source>
</evidence>
<evidence type="ECO:0000256" key="5">
    <source>
        <dbReference type="ARBA" id="ARBA00021901"/>
    </source>
</evidence>
<evidence type="ECO:0000256" key="1">
    <source>
        <dbReference type="ARBA" id="ARBA00001974"/>
    </source>
</evidence>
<keyword evidence="9 13" id="KW-0560">Oxidoreductase</keyword>
<evidence type="ECO:0000256" key="2">
    <source>
        <dbReference type="ARBA" id="ARBA00004950"/>
    </source>
</evidence>
<gene>
    <name evidence="16" type="ORF">A6K24_05360</name>
</gene>
<protein>
    <recommendedName>
        <fullName evidence="5 11">L-aspartate oxidase</fullName>
        <ecNumber evidence="4 11">1.4.3.16</ecNumber>
    </recommendedName>
</protein>
<dbReference type="STRING" id="152268.A6K24_05360"/>
<dbReference type="Pfam" id="PF00890">
    <property type="entry name" value="FAD_binding_2"/>
    <property type="match status" value="1"/>
</dbReference>
<dbReference type="InterPro" id="IPR005288">
    <property type="entry name" value="NadB"/>
</dbReference>
<organism evidence="16 17">
    <name type="scientific">Metabacillus litoralis</name>
    <dbReference type="NCBI Taxonomy" id="152268"/>
    <lineage>
        <taxon>Bacteria</taxon>
        <taxon>Bacillati</taxon>
        <taxon>Bacillota</taxon>
        <taxon>Bacilli</taxon>
        <taxon>Bacillales</taxon>
        <taxon>Bacillaceae</taxon>
        <taxon>Metabacillus</taxon>
    </lineage>
</organism>
<proteinExistence type="inferred from homology"/>
<dbReference type="SUPFAM" id="SSF51905">
    <property type="entry name" value="FAD/NAD(P)-binding domain"/>
    <property type="match status" value="1"/>
</dbReference>
<dbReference type="PANTHER" id="PTHR42716:SF2">
    <property type="entry name" value="L-ASPARTATE OXIDASE, CHLOROPLASTIC"/>
    <property type="match status" value="1"/>
</dbReference>
<evidence type="ECO:0000259" key="15">
    <source>
        <dbReference type="Pfam" id="PF02910"/>
    </source>
</evidence>
<comment type="pathway">
    <text evidence="2 13">Cofactor biosynthesis; NAD(+) biosynthesis; iminoaspartate from L-aspartate (oxidase route): step 1/1.</text>
</comment>
<feature type="domain" description="FAD-dependent oxidoreductase 2 FAD-binding" evidence="14">
    <location>
        <begin position="5"/>
        <end position="369"/>
    </location>
</feature>
<dbReference type="InterPro" id="IPR015939">
    <property type="entry name" value="Fum_Rdtase/Succ_DH_flav-like_C"/>
</dbReference>
<dbReference type="GO" id="GO:0008734">
    <property type="term" value="F:L-aspartate oxidase activity"/>
    <property type="evidence" value="ECO:0007669"/>
    <property type="project" value="UniProtKB-UniRule"/>
</dbReference>
<reference evidence="17" key="1">
    <citation type="submission" date="2016-04" db="EMBL/GenBank/DDBJ databases">
        <authorList>
            <person name="Lyu Z."/>
            <person name="Lyu W."/>
        </authorList>
    </citation>
    <scope>NUCLEOTIDE SEQUENCE [LARGE SCALE GENOMIC DNA]</scope>
    <source>
        <strain evidence="17">C44</strain>
    </source>
</reference>
<evidence type="ECO:0000256" key="4">
    <source>
        <dbReference type="ARBA" id="ARBA00012173"/>
    </source>
</evidence>
<dbReference type="NCBIfam" id="NF005978">
    <property type="entry name" value="PRK08071.1"/>
    <property type="match status" value="1"/>
</dbReference>
<dbReference type="FunFam" id="3.90.700.10:FF:000002">
    <property type="entry name" value="L-aspartate oxidase"/>
    <property type="match status" value="1"/>
</dbReference>
<dbReference type="AlphaFoldDB" id="A0A179SV55"/>
<dbReference type="GO" id="GO:0034628">
    <property type="term" value="P:'de novo' NAD+ biosynthetic process from L-aspartate"/>
    <property type="evidence" value="ECO:0007669"/>
    <property type="project" value="TreeGrafter"/>
</dbReference>
<evidence type="ECO:0000256" key="11">
    <source>
        <dbReference type="NCBIfam" id="TIGR00551"/>
    </source>
</evidence>
<dbReference type="Gene3D" id="3.50.50.60">
    <property type="entry name" value="FAD/NAD(P)-binding domain"/>
    <property type="match status" value="1"/>
</dbReference>
<feature type="active site" description="Proton acceptor" evidence="12">
    <location>
        <position position="271"/>
    </location>
</feature>
<dbReference type="InterPro" id="IPR003953">
    <property type="entry name" value="FAD-dep_OxRdtase_2_FAD-bd"/>
</dbReference>
<dbReference type="InterPro" id="IPR036188">
    <property type="entry name" value="FAD/NAD-bd_sf"/>
</dbReference>
<dbReference type="NCBIfam" id="TIGR00551">
    <property type="entry name" value="nadB"/>
    <property type="match status" value="1"/>
</dbReference>
<dbReference type="PRINTS" id="PR00368">
    <property type="entry name" value="FADPNR"/>
</dbReference>
<dbReference type="SUPFAM" id="SSF46977">
    <property type="entry name" value="Succinate dehydrogenase/fumarate reductase flavoprotein C-terminal domain"/>
    <property type="match status" value="1"/>
</dbReference>
<dbReference type="PIRSF" id="PIRSF000171">
    <property type="entry name" value="SDHA_APRA_LASPO"/>
    <property type="match status" value="1"/>
</dbReference>
<evidence type="ECO:0000256" key="10">
    <source>
        <dbReference type="ARBA" id="ARBA00048305"/>
    </source>
</evidence>
<dbReference type="OrthoDB" id="9806724at2"/>
<dbReference type="PANTHER" id="PTHR42716">
    <property type="entry name" value="L-ASPARTATE OXIDASE"/>
    <property type="match status" value="1"/>
</dbReference>
<keyword evidence="7 13" id="KW-0662">Pyridine nucleotide biosynthesis</keyword>
<evidence type="ECO:0000256" key="6">
    <source>
        <dbReference type="ARBA" id="ARBA00022630"/>
    </source>
</evidence>
<keyword evidence="8 13" id="KW-0274">FAD</keyword>
<evidence type="ECO:0000256" key="9">
    <source>
        <dbReference type="ARBA" id="ARBA00023002"/>
    </source>
</evidence>
<dbReference type="SUPFAM" id="SSF56425">
    <property type="entry name" value="Succinate dehydrogenase/fumarate reductase flavoprotein, catalytic domain"/>
    <property type="match status" value="1"/>
</dbReference>
<evidence type="ECO:0000256" key="13">
    <source>
        <dbReference type="RuleBase" id="RU362049"/>
    </source>
</evidence>
<comment type="function">
    <text evidence="13">Catalyzes the oxidation of L-aspartate to iminoaspartate.</text>
</comment>
<comment type="cofactor">
    <cofactor evidence="1 13">
        <name>FAD</name>
        <dbReference type="ChEBI" id="CHEBI:57692"/>
    </cofactor>
</comment>
<dbReference type="Proteomes" id="UP000078534">
    <property type="component" value="Unassembled WGS sequence"/>
</dbReference>
<dbReference type="InterPro" id="IPR037099">
    <property type="entry name" value="Fum_R/Succ_DH_flav-like_C_sf"/>
</dbReference>
<dbReference type="Pfam" id="PF02910">
    <property type="entry name" value="Succ_DH_flav_C"/>
    <property type="match status" value="1"/>
</dbReference>
<dbReference type="EMBL" id="LWSG01000023">
    <property type="protein sequence ID" value="OAS84940.1"/>
    <property type="molecule type" value="Genomic_DNA"/>
</dbReference>
<dbReference type="Gene3D" id="1.20.58.100">
    <property type="entry name" value="Fumarate reductase/succinate dehydrogenase flavoprotein-like, C-terminal domain"/>
    <property type="match status" value="1"/>
</dbReference>
<evidence type="ECO:0000259" key="14">
    <source>
        <dbReference type="Pfam" id="PF00890"/>
    </source>
</evidence>
<dbReference type="Gene3D" id="3.90.700.10">
    <property type="entry name" value="Succinate dehydrogenase/fumarate reductase flavoprotein, catalytic domain"/>
    <property type="match status" value="1"/>
</dbReference>
<comment type="similarity">
    <text evidence="3 13">Belongs to the FAD-dependent oxidoreductase 2 family. NadB subfamily.</text>
</comment>
<evidence type="ECO:0000256" key="12">
    <source>
        <dbReference type="PIRSR" id="PIRSR000171-1"/>
    </source>
</evidence>
<dbReference type="UniPathway" id="UPA00253">
    <property type="reaction ID" value="UER00326"/>
</dbReference>
<comment type="caution">
    <text evidence="16">The sequence shown here is derived from an EMBL/GenBank/DDBJ whole genome shotgun (WGS) entry which is preliminary data.</text>
</comment>